<dbReference type="AlphaFoldDB" id="A0A166BR35"/>
<dbReference type="PATRIC" id="fig|66851.6.peg.476"/>
<accession>A0A166BR35</accession>
<dbReference type="Proteomes" id="UP000077428">
    <property type="component" value="Unassembled WGS sequence"/>
</dbReference>
<keyword evidence="2" id="KW-1185">Reference proteome</keyword>
<gene>
    <name evidence="1" type="ORF">MBORA_04140</name>
</gene>
<protein>
    <submittedName>
        <fullName evidence="1">Uncharacterized protein</fullName>
    </submittedName>
</protein>
<comment type="caution">
    <text evidence="1">The sequence shown here is derived from an EMBL/GenBank/DDBJ whole genome shotgun (WGS) entry which is preliminary data.</text>
</comment>
<name>A0A166BR35_METOA</name>
<evidence type="ECO:0000313" key="1">
    <source>
        <dbReference type="EMBL" id="KZX13708.1"/>
    </source>
</evidence>
<evidence type="ECO:0000313" key="2">
    <source>
        <dbReference type="Proteomes" id="UP000077428"/>
    </source>
</evidence>
<sequence>MTIINWAGYDISGIPNFWRKMSQTSSHEFDFFSTYPADSKRIKNIENLLKEIKTNNNLF</sequence>
<proteinExistence type="predicted"/>
<dbReference type="EMBL" id="LWMU01000047">
    <property type="protein sequence ID" value="KZX13708.1"/>
    <property type="molecule type" value="Genomic_DNA"/>
</dbReference>
<reference evidence="2" key="1">
    <citation type="journal article" date="2016" name="Genome Announc.">
        <title>Draft Genome Sequences of Methanobrevibacter curvatus DSM11111, Methanobrevibacter cuticularis DSM11139, Methanobrevibacter filiformis DSM11501, and Methanobrevibacter oralis DSM7256.</title>
        <authorList>
            <person name="Poehlein A."/>
            <person name="Seedorf H."/>
        </authorList>
    </citation>
    <scope>NUCLEOTIDE SEQUENCE [LARGE SCALE GENOMIC DNA]</scope>
    <source>
        <strain evidence="2">DSM 7256 / JCM 30027 / ZR</strain>
    </source>
</reference>
<organism evidence="1 2">
    <name type="scientific">Methanobrevibacter oralis</name>
    <dbReference type="NCBI Taxonomy" id="66851"/>
    <lineage>
        <taxon>Archaea</taxon>
        <taxon>Methanobacteriati</taxon>
        <taxon>Methanobacteriota</taxon>
        <taxon>Methanomada group</taxon>
        <taxon>Methanobacteria</taxon>
        <taxon>Methanobacteriales</taxon>
        <taxon>Methanobacteriaceae</taxon>
        <taxon>Methanobrevibacter</taxon>
    </lineage>
</organism>